<dbReference type="Gene3D" id="3.90.1150.10">
    <property type="entry name" value="Aspartate Aminotransferase, domain 1"/>
    <property type="match status" value="1"/>
</dbReference>
<name>A0ABV9ICX5_9DEIO</name>
<evidence type="ECO:0000256" key="1">
    <source>
        <dbReference type="ARBA" id="ARBA00001933"/>
    </source>
</evidence>
<dbReference type="InterPro" id="IPR001597">
    <property type="entry name" value="ArAA_b-elim_lyase/Thr_aldolase"/>
</dbReference>
<dbReference type="PANTHER" id="PTHR48097">
    <property type="entry name" value="L-THREONINE ALDOLASE-RELATED"/>
    <property type="match status" value="1"/>
</dbReference>
<sequence length="374" mass="40112">MPATPASNAELRAACIRVLSLHRPLGPRAWFERLAASPYAALGIDQYGQGEAVQLLEQRIASLLGKPAAVFVPKGTVAQMAALRVHTDRRLTRTVALHPLSHIDLDEDGAAERLHHLTLLRVGSPTGPFTRADLEAIHERLGALVIELPLRRAGFQLPEWTELVGLHAWAAERGVPVHLDGARLWSSAPGYGRDLAEIAALGDSVYVSLYKDVGGLGGCVLAGEEAFINEVRPWLARHGSLLYRSFPQVVSGLDGLDRHLPRVASYVSRARSLAARLAEVDGLRIRPGVPHTSGFQVLLDGDPERLWDAARALAADQGVWLVNDVRATAVPGVSMVEVQMGDAAEDFTDEEVAGLFAALLRQGGSGPVGAGNQR</sequence>
<evidence type="ECO:0000313" key="6">
    <source>
        <dbReference type="Proteomes" id="UP001595952"/>
    </source>
</evidence>
<evidence type="ECO:0000256" key="2">
    <source>
        <dbReference type="ARBA" id="ARBA00006966"/>
    </source>
</evidence>
<dbReference type="EMBL" id="JBHSEI010000015">
    <property type="protein sequence ID" value="MFC4640184.1"/>
    <property type="molecule type" value="Genomic_DNA"/>
</dbReference>
<accession>A0ABV9ICX5</accession>
<proteinExistence type="inferred from homology"/>
<dbReference type="InterPro" id="IPR015422">
    <property type="entry name" value="PyrdxlP-dep_Trfase_small"/>
</dbReference>
<reference evidence="6" key="1">
    <citation type="journal article" date="2019" name="Int. J. Syst. Evol. Microbiol.">
        <title>The Global Catalogue of Microorganisms (GCM) 10K type strain sequencing project: providing services to taxonomists for standard genome sequencing and annotation.</title>
        <authorList>
            <consortium name="The Broad Institute Genomics Platform"/>
            <consortium name="The Broad Institute Genome Sequencing Center for Infectious Disease"/>
            <person name="Wu L."/>
            <person name="Ma J."/>
        </authorList>
    </citation>
    <scope>NUCLEOTIDE SEQUENCE [LARGE SCALE GENOMIC DNA]</scope>
    <source>
        <strain evidence="6">CCUG 55995</strain>
    </source>
</reference>
<gene>
    <name evidence="5" type="ORF">ACFO0D_17790</name>
</gene>
<dbReference type="Proteomes" id="UP001595952">
    <property type="component" value="Unassembled WGS sequence"/>
</dbReference>
<dbReference type="Pfam" id="PF01212">
    <property type="entry name" value="Beta_elim_lyase"/>
    <property type="match status" value="1"/>
</dbReference>
<comment type="caution">
    <text evidence="5">The sequence shown here is derived from an EMBL/GenBank/DDBJ whole genome shotgun (WGS) entry which is preliminary data.</text>
</comment>
<dbReference type="Gene3D" id="3.40.640.10">
    <property type="entry name" value="Type I PLP-dependent aspartate aminotransferase-like (Major domain)"/>
    <property type="match status" value="1"/>
</dbReference>
<dbReference type="InterPro" id="IPR015421">
    <property type="entry name" value="PyrdxlP-dep_Trfase_major"/>
</dbReference>
<keyword evidence="6" id="KW-1185">Reference proteome</keyword>
<feature type="domain" description="Aromatic amino acid beta-eliminating lyase/threonine aldolase" evidence="4">
    <location>
        <begin position="40"/>
        <end position="287"/>
    </location>
</feature>
<dbReference type="PANTHER" id="PTHR48097:SF9">
    <property type="entry name" value="L-THREONINE ALDOLASE"/>
    <property type="match status" value="1"/>
</dbReference>
<dbReference type="InterPro" id="IPR015424">
    <property type="entry name" value="PyrdxlP-dep_Trfase"/>
</dbReference>
<dbReference type="SUPFAM" id="SSF53383">
    <property type="entry name" value="PLP-dependent transferases"/>
    <property type="match status" value="1"/>
</dbReference>
<keyword evidence="3" id="KW-0663">Pyridoxal phosphate</keyword>
<evidence type="ECO:0000259" key="4">
    <source>
        <dbReference type="Pfam" id="PF01212"/>
    </source>
</evidence>
<comment type="similarity">
    <text evidence="2">Belongs to the threonine aldolase family.</text>
</comment>
<evidence type="ECO:0000313" key="5">
    <source>
        <dbReference type="EMBL" id="MFC4640184.1"/>
    </source>
</evidence>
<protein>
    <submittedName>
        <fullName evidence="5">Threonine aldolase family protein</fullName>
    </submittedName>
</protein>
<evidence type="ECO:0000256" key="3">
    <source>
        <dbReference type="ARBA" id="ARBA00022898"/>
    </source>
</evidence>
<organism evidence="5 6">
    <name type="scientific">Deinococcus hohokamensis</name>
    <dbReference type="NCBI Taxonomy" id="309883"/>
    <lineage>
        <taxon>Bacteria</taxon>
        <taxon>Thermotogati</taxon>
        <taxon>Deinococcota</taxon>
        <taxon>Deinococci</taxon>
        <taxon>Deinococcales</taxon>
        <taxon>Deinococcaceae</taxon>
        <taxon>Deinococcus</taxon>
    </lineage>
</organism>
<comment type="cofactor">
    <cofactor evidence="1">
        <name>pyridoxal 5'-phosphate</name>
        <dbReference type="ChEBI" id="CHEBI:597326"/>
    </cofactor>
</comment>
<dbReference type="RefSeq" id="WP_380063169.1">
    <property type="nucleotide sequence ID" value="NZ_JBHSEI010000015.1"/>
</dbReference>